<dbReference type="EMBL" id="CP029347">
    <property type="protein sequence ID" value="AWL11456.1"/>
    <property type="molecule type" value="Genomic_DNA"/>
</dbReference>
<feature type="transmembrane region" description="Helical" evidence="1">
    <location>
        <begin position="6"/>
        <end position="26"/>
    </location>
</feature>
<name>A0A2S2E1F2_9ALTE</name>
<sequence length="70" mass="8053">MTEQEINNLVLLIGLPLLFIGYLIYFSSDRLSKCAMCGKDLSVKAHRYWYKNDEGKDVPVCTQCHNRVSN</sequence>
<evidence type="ECO:0000313" key="3">
    <source>
        <dbReference type="Proteomes" id="UP000245728"/>
    </source>
</evidence>
<dbReference type="AlphaFoldDB" id="A0A2S2E1F2"/>
<dbReference type="KEGG" id="salh:HMF8227_00963"/>
<keyword evidence="1" id="KW-0472">Membrane</keyword>
<reference evidence="2 3" key="1">
    <citation type="submission" date="2018-05" db="EMBL/GenBank/DDBJ databases">
        <title>Salinimonas sp. HMF8227 Genome sequencing and assembly.</title>
        <authorList>
            <person name="Kang H."/>
            <person name="Kang J."/>
            <person name="Cha I."/>
            <person name="Kim H."/>
            <person name="Joh K."/>
        </authorList>
    </citation>
    <scope>NUCLEOTIDE SEQUENCE [LARGE SCALE GENOMIC DNA]</scope>
    <source>
        <strain evidence="2 3">HMF8227</strain>
    </source>
</reference>
<evidence type="ECO:0000313" key="2">
    <source>
        <dbReference type="EMBL" id="AWL11456.1"/>
    </source>
</evidence>
<accession>A0A2S2E1F2</accession>
<keyword evidence="1" id="KW-1133">Transmembrane helix</keyword>
<keyword evidence="3" id="KW-1185">Reference proteome</keyword>
<gene>
    <name evidence="2" type="ORF">HMF8227_00963</name>
</gene>
<dbReference type="Proteomes" id="UP000245728">
    <property type="component" value="Chromosome"/>
</dbReference>
<evidence type="ECO:0000256" key="1">
    <source>
        <dbReference type="SAM" id="Phobius"/>
    </source>
</evidence>
<proteinExistence type="predicted"/>
<organism evidence="2 3">
    <name type="scientific">Saliniradius amylolyticus</name>
    <dbReference type="NCBI Taxonomy" id="2183582"/>
    <lineage>
        <taxon>Bacteria</taxon>
        <taxon>Pseudomonadati</taxon>
        <taxon>Pseudomonadota</taxon>
        <taxon>Gammaproteobacteria</taxon>
        <taxon>Alteromonadales</taxon>
        <taxon>Alteromonadaceae</taxon>
        <taxon>Saliniradius</taxon>
    </lineage>
</organism>
<keyword evidence="1" id="KW-0812">Transmembrane</keyword>
<protein>
    <submittedName>
        <fullName evidence="2">Uncharacterized protein</fullName>
    </submittedName>
</protein>